<reference evidence="8" key="1">
    <citation type="submission" date="2021-02" db="EMBL/GenBank/DDBJ databases">
        <title>Thiocyanate and organic carbon inputs drive convergent selection for specific autotrophic Afipia and Thiobacillus strains within complex microbiomes.</title>
        <authorList>
            <person name="Huddy R.J."/>
            <person name="Sachdeva R."/>
            <person name="Kadzinga F."/>
            <person name="Kantor R.S."/>
            <person name="Harrison S.T.L."/>
            <person name="Banfield J.F."/>
        </authorList>
    </citation>
    <scope>NUCLEOTIDE SEQUENCE</scope>
    <source>
        <strain evidence="8">SCN18_10_11_15_R4_P_38_20</strain>
    </source>
</reference>
<comment type="function">
    <text evidence="5 6">Cell division protein that is involved in the assembly of the Z ring. May serve as a membrane anchor for the Z ring.</text>
</comment>
<dbReference type="GO" id="GO:0043093">
    <property type="term" value="P:FtsZ-dependent cytokinesis"/>
    <property type="evidence" value="ECO:0007669"/>
    <property type="project" value="UniProtKB-UniRule"/>
</dbReference>
<dbReference type="NCBIfam" id="TIGR01174">
    <property type="entry name" value="ftsA"/>
    <property type="match status" value="1"/>
</dbReference>
<dbReference type="CDD" id="cd24048">
    <property type="entry name" value="ASKHA_NBD_FtsA"/>
    <property type="match status" value="1"/>
</dbReference>
<evidence type="ECO:0000259" key="7">
    <source>
        <dbReference type="SMART" id="SM00842"/>
    </source>
</evidence>
<comment type="caution">
    <text evidence="8">The sequence shown here is derived from an EMBL/GenBank/DDBJ whole genome shotgun (WGS) entry which is preliminary data.</text>
</comment>
<dbReference type="InterPro" id="IPR043129">
    <property type="entry name" value="ATPase_NBD"/>
</dbReference>
<feature type="domain" description="SHS2" evidence="7">
    <location>
        <begin position="18"/>
        <end position="204"/>
    </location>
</feature>
<proteinExistence type="inferred from homology"/>
<protein>
    <recommendedName>
        <fullName evidence="5 6">Cell division protein FtsA</fullName>
    </recommendedName>
</protein>
<evidence type="ECO:0000256" key="5">
    <source>
        <dbReference type="HAMAP-Rule" id="MF_02033"/>
    </source>
</evidence>
<comment type="similarity">
    <text evidence="5 6">Belongs to the FtsA/MreB family.</text>
</comment>
<dbReference type="GO" id="GO:0009898">
    <property type="term" value="C:cytoplasmic side of plasma membrane"/>
    <property type="evidence" value="ECO:0007669"/>
    <property type="project" value="UniProtKB-UniRule"/>
</dbReference>
<dbReference type="InterPro" id="IPR003494">
    <property type="entry name" value="SHS2_FtsA"/>
</dbReference>
<dbReference type="InterPro" id="IPR050696">
    <property type="entry name" value="FtsA/MreB"/>
</dbReference>
<dbReference type="Pfam" id="PF02491">
    <property type="entry name" value="SHS2_FTSA"/>
    <property type="match status" value="1"/>
</dbReference>
<dbReference type="GO" id="GO:0032153">
    <property type="term" value="C:cell division site"/>
    <property type="evidence" value="ECO:0007669"/>
    <property type="project" value="UniProtKB-UniRule"/>
</dbReference>
<evidence type="ECO:0000256" key="2">
    <source>
        <dbReference type="ARBA" id="ARBA00022618"/>
    </source>
</evidence>
<dbReference type="Gene3D" id="3.30.1490.110">
    <property type="match status" value="1"/>
</dbReference>
<dbReference type="SUPFAM" id="SSF53067">
    <property type="entry name" value="Actin-like ATPase domain"/>
    <property type="match status" value="2"/>
</dbReference>
<keyword evidence="2 5" id="KW-0132">Cell division</keyword>
<accession>A0A8J7PMM0</accession>
<evidence type="ECO:0000256" key="4">
    <source>
        <dbReference type="ARBA" id="ARBA00023306"/>
    </source>
</evidence>
<dbReference type="PIRSF" id="PIRSF003101">
    <property type="entry name" value="FtsA"/>
    <property type="match status" value="1"/>
</dbReference>
<dbReference type="Proteomes" id="UP000664414">
    <property type="component" value="Unassembled WGS sequence"/>
</dbReference>
<dbReference type="PANTHER" id="PTHR32432:SF4">
    <property type="entry name" value="CELL DIVISION PROTEIN FTSA"/>
    <property type="match status" value="1"/>
</dbReference>
<evidence type="ECO:0000313" key="8">
    <source>
        <dbReference type="EMBL" id="MBN9413348.1"/>
    </source>
</evidence>
<keyword evidence="1 5" id="KW-1003">Cell membrane</keyword>
<keyword evidence="4 5" id="KW-0131">Cell cycle</keyword>
<evidence type="ECO:0000313" key="9">
    <source>
        <dbReference type="Proteomes" id="UP000664414"/>
    </source>
</evidence>
<gene>
    <name evidence="5 8" type="primary">ftsA</name>
    <name evidence="8" type="ORF">J0H12_05450</name>
</gene>
<evidence type="ECO:0000256" key="6">
    <source>
        <dbReference type="PIRNR" id="PIRNR003101"/>
    </source>
</evidence>
<organism evidence="8 9">
    <name type="scientific">Candidatus Paracaedimonas acanthamoebae</name>
    <dbReference type="NCBI Taxonomy" id="244581"/>
    <lineage>
        <taxon>Bacteria</taxon>
        <taxon>Pseudomonadati</taxon>
        <taxon>Pseudomonadota</taxon>
        <taxon>Alphaproteobacteria</taxon>
        <taxon>Holosporales</taxon>
        <taxon>Caedimonadaceae</taxon>
        <taxon>Candidatus Paracaedimonas</taxon>
    </lineage>
</organism>
<dbReference type="EMBL" id="JAFKGL010000021">
    <property type="protein sequence ID" value="MBN9413348.1"/>
    <property type="molecule type" value="Genomic_DNA"/>
</dbReference>
<comment type="subcellular location">
    <subcellularLocation>
        <location evidence="5">Cell membrane</location>
        <topology evidence="5">Peripheral membrane protein</topology>
        <orientation evidence="5">Cytoplasmic side</orientation>
    </subcellularLocation>
    <text evidence="5">Localizes to the Z ring in an FtsZ-dependent manner. Targeted to the membrane through a conserved C-terminal amphipathic helix.</text>
</comment>
<name>A0A8J7PMM0_9PROT</name>
<dbReference type="Gene3D" id="3.30.420.40">
    <property type="match status" value="1"/>
</dbReference>
<dbReference type="InterPro" id="IPR020823">
    <property type="entry name" value="Cell_div_FtsA"/>
</dbReference>
<sequence>MSFFSFRKNRKLTVKDTIAGLDIGSSKVSCGIARLDASGKQRIIGYGHQASRGLKAGMIVDMEALTSSVVGAIHAAEEMAEETLQEVFLSISPAITKSHSLRIEANISGHAIDAADLKKISAQACQEVEKTGNHVIHMIPMSYDIDAAHDIKDPRGMFGETLRSSISLISSQPSILRNFVACVERCHLEVVGFVSSSYASGLATLVEDEIELGTTVIDMGAGTTSIAVFHDSKLYYTDTILVGGAHVTADIARGFSTPMIHAERLKALYGSAMVSSNDEREKIVVPQIGEDENHKGSQITRGELVRIIRPRIEETFELIRDRMKNAGIHKIAGKRLVITGGASQLAGVIQLANLILEKQGRLGKPLHLLGLEQGSRNPMFSACAGLMMYGKNTYDSLRELPAKQTQGNINQFFGQIGSWLRENL</sequence>
<dbReference type="Pfam" id="PF14450">
    <property type="entry name" value="FtsA"/>
    <property type="match status" value="1"/>
</dbReference>
<comment type="subunit">
    <text evidence="5">Self-interacts. Interacts with FtsZ.</text>
</comment>
<keyword evidence="3 5" id="KW-0472">Membrane</keyword>
<evidence type="ECO:0000256" key="1">
    <source>
        <dbReference type="ARBA" id="ARBA00022475"/>
    </source>
</evidence>
<evidence type="ECO:0000256" key="3">
    <source>
        <dbReference type="ARBA" id="ARBA00023136"/>
    </source>
</evidence>
<dbReference type="AlphaFoldDB" id="A0A8J7PMM0"/>
<dbReference type="PANTHER" id="PTHR32432">
    <property type="entry name" value="CELL DIVISION PROTEIN FTSA-RELATED"/>
    <property type="match status" value="1"/>
</dbReference>
<dbReference type="HAMAP" id="MF_02033">
    <property type="entry name" value="FtsA"/>
    <property type="match status" value="1"/>
</dbReference>
<dbReference type="SMART" id="SM00842">
    <property type="entry name" value="FtsA"/>
    <property type="match status" value="1"/>
</dbReference>